<evidence type="ECO:0000256" key="1">
    <source>
        <dbReference type="SAM" id="Phobius"/>
    </source>
</evidence>
<dbReference type="CDD" id="cd05709">
    <property type="entry name" value="S2P-M50"/>
    <property type="match status" value="1"/>
</dbReference>
<evidence type="ECO:0000313" key="3">
    <source>
        <dbReference type="Proteomes" id="UP001432209"/>
    </source>
</evidence>
<gene>
    <name evidence="2" type="ORF">OG442_26255</name>
</gene>
<keyword evidence="1" id="KW-1133">Transmembrane helix</keyword>
<protein>
    <submittedName>
        <fullName evidence="2">M50 family metallopeptidase</fullName>
    </submittedName>
</protein>
<feature type="transmembrane region" description="Helical" evidence="1">
    <location>
        <begin position="342"/>
        <end position="369"/>
    </location>
</feature>
<evidence type="ECO:0000313" key="2">
    <source>
        <dbReference type="EMBL" id="WUX54775.1"/>
    </source>
</evidence>
<dbReference type="Proteomes" id="UP001432209">
    <property type="component" value="Chromosome"/>
</dbReference>
<sequence>MTAPTDRAPTDRYRPCLRPEVLVSDALLLGPRTVHLVKNPRSGKSYEVGVKEHFLMARMDGTRALDELGEQYAAEYGKRLGDANWQQLLAMLGTRGLLADGPAAPPAEEPPEPPRTLLRGTLPLVADADATAERLHRAVGFLLAAPFMVPLLLLITAMEVVAVARLGELVDGAVALFTNPVLLAGAAALLWFSTALHELAHGVVARRYGGQVAEIGLRWRLPVVIMYCTVDNYQYLHTRRDRIATAVAGAVMNLAVLLPFCAAWLFLPVDDATGDALAGLLLLGSAQALAMLVPLPPLDGYKIVAQLYGATALAASSREYVRLAVRRDPAAKAYPRRARTAYLTYTLGSFLVLAGILAAVVALLVHLLAT</sequence>
<feature type="transmembrane region" description="Helical" evidence="1">
    <location>
        <begin position="243"/>
        <end position="265"/>
    </location>
</feature>
<dbReference type="RefSeq" id="WP_329078482.1">
    <property type="nucleotide sequence ID" value="NZ_CP108849.2"/>
</dbReference>
<organism evidence="2 3">
    <name type="scientific">Streptomyces niveus</name>
    <name type="common">Streptomyces spheroides</name>
    <dbReference type="NCBI Taxonomy" id="193462"/>
    <lineage>
        <taxon>Bacteria</taxon>
        <taxon>Bacillati</taxon>
        <taxon>Actinomycetota</taxon>
        <taxon>Actinomycetes</taxon>
        <taxon>Kitasatosporales</taxon>
        <taxon>Streptomycetaceae</taxon>
        <taxon>Streptomyces</taxon>
    </lineage>
</organism>
<name>A0ABZ2A7U0_STRNV</name>
<reference evidence="2" key="1">
    <citation type="submission" date="2022-10" db="EMBL/GenBank/DDBJ databases">
        <title>The complete genomes of actinobacterial strains from the NBC collection.</title>
        <authorList>
            <person name="Joergensen T.S."/>
            <person name="Alvarez Arevalo M."/>
            <person name="Sterndorff E.B."/>
            <person name="Faurdal D."/>
            <person name="Vuksanovic O."/>
            <person name="Mourched A.-S."/>
            <person name="Charusanti P."/>
            <person name="Shaw S."/>
            <person name="Blin K."/>
            <person name="Weber T."/>
        </authorList>
    </citation>
    <scope>NUCLEOTIDE SEQUENCE</scope>
    <source>
        <strain evidence="2">NBC_01432</strain>
    </source>
</reference>
<dbReference type="EMBL" id="CP109495">
    <property type="protein sequence ID" value="WUX54775.1"/>
    <property type="molecule type" value="Genomic_DNA"/>
</dbReference>
<accession>A0ABZ2A7U0</accession>
<feature type="transmembrane region" description="Helical" evidence="1">
    <location>
        <begin position="277"/>
        <end position="295"/>
    </location>
</feature>
<proteinExistence type="predicted"/>
<feature type="transmembrane region" description="Helical" evidence="1">
    <location>
        <begin position="141"/>
        <end position="166"/>
    </location>
</feature>
<feature type="transmembrane region" description="Helical" evidence="1">
    <location>
        <begin position="172"/>
        <end position="192"/>
    </location>
</feature>
<keyword evidence="1" id="KW-0812">Transmembrane</keyword>
<keyword evidence="3" id="KW-1185">Reference proteome</keyword>
<dbReference type="GeneID" id="91342210"/>
<keyword evidence="1" id="KW-0472">Membrane</keyword>